<organism evidence="2 3">
    <name type="scientific">Steinernema glaseri</name>
    <dbReference type="NCBI Taxonomy" id="37863"/>
    <lineage>
        <taxon>Eukaryota</taxon>
        <taxon>Metazoa</taxon>
        <taxon>Ecdysozoa</taxon>
        <taxon>Nematoda</taxon>
        <taxon>Chromadorea</taxon>
        <taxon>Rhabditida</taxon>
        <taxon>Tylenchina</taxon>
        <taxon>Panagrolaimomorpha</taxon>
        <taxon>Strongyloidoidea</taxon>
        <taxon>Steinernematidae</taxon>
        <taxon>Steinernema</taxon>
    </lineage>
</organism>
<sequence length="112" mass="12604">MRNHRAEPMIFATRSLDDLIPQPRKTVTHTESEEPVPEENPACESNPTPQGPLRAPCLSTILFTKDSSTPKPKGRRPYDIRQLYYLRPSRRLGLHKAAGSATGHCVRCARDI</sequence>
<evidence type="ECO:0000313" key="3">
    <source>
        <dbReference type="WBParaSite" id="L893_g9609.t1"/>
    </source>
</evidence>
<name>A0A1I8AUF6_9BILA</name>
<proteinExistence type="predicted"/>
<protein>
    <submittedName>
        <fullName evidence="3">Uncharacterized protein</fullName>
    </submittedName>
</protein>
<reference evidence="3" key="1">
    <citation type="submission" date="2016-11" db="UniProtKB">
        <authorList>
            <consortium name="WormBaseParasite"/>
        </authorList>
    </citation>
    <scope>IDENTIFICATION</scope>
</reference>
<evidence type="ECO:0000256" key="1">
    <source>
        <dbReference type="SAM" id="MobiDB-lite"/>
    </source>
</evidence>
<feature type="region of interest" description="Disordered" evidence="1">
    <location>
        <begin position="1"/>
        <end position="54"/>
    </location>
</feature>
<dbReference type="AlphaFoldDB" id="A0A1I8AUF6"/>
<evidence type="ECO:0000313" key="2">
    <source>
        <dbReference type="Proteomes" id="UP000095287"/>
    </source>
</evidence>
<keyword evidence="2" id="KW-1185">Reference proteome</keyword>
<dbReference type="WBParaSite" id="L893_g9609.t1">
    <property type="protein sequence ID" value="L893_g9609.t1"/>
    <property type="gene ID" value="L893_g9609"/>
</dbReference>
<dbReference type="Proteomes" id="UP000095287">
    <property type="component" value="Unplaced"/>
</dbReference>
<accession>A0A1I8AUF6</accession>